<organism evidence="2">
    <name type="scientific">viral metagenome</name>
    <dbReference type="NCBI Taxonomy" id="1070528"/>
    <lineage>
        <taxon>unclassified sequences</taxon>
        <taxon>metagenomes</taxon>
        <taxon>organismal metagenomes</taxon>
    </lineage>
</organism>
<proteinExistence type="predicted"/>
<reference evidence="2" key="1">
    <citation type="journal article" date="2020" name="Nature">
        <title>Giant virus diversity and host interactions through global metagenomics.</title>
        <authorList>
            <person name="Schulz F."/>
            <person name="Roux S."/>
            <person name="Paez-Espino D."/>
            <person name="Jungbluth S."/>
            <person name="Walsh D.A."/>
            <person name="Denef V.J."/>
            <person name="McMahon K.D."/>
            <person name="Konstantinidis K.T."/>
            <person name="Eloe-Fadrosh E.A."/>
            <person name="Kyrpides N.C."/>
            <person name="Woyke T."/>
        </authorList>
    </citation>
    <scope>NUCLEOTIDE SEQUENCE</scope>
    <source>
        <strain evidence="2">GVMAG-M-3300024252-29</strain>
    </source>
</reference>
<dbReference type="GO" id="GO:0005634">
    <property type="term" value="C:nucleus"/>
    <property type="evidence" value="ECO:0007669"/>
    <property type="project" value="TreeGrafter"/>
</dbReference>
<dbReference type="Gene3D" id="1.10.510.10">
    <property type="entry name" value="Transferase(Phosphotransferase) domain 1"/>
    <property type="match status" value="1"/>
</dbReference>
<dbReference type="AlphaFoldDB" id="A0A6C0IKS0"/>
<sequence>MNAKCNLNYTKRKNDRLFENLKKADILDMESIQNYIPIYKRFFNLTDTNYENVILDTSYILHDVLKKSEEHPNIYKCIVEKNIGNSEETKEPRTNTMKTNVFCKVAPLVDPYKFMIGKLFNNPEIFNIPKISETTVPSYPTLLDVNNNAYTDGFFVYLSNMLNVKYGFVHGILYYGNYVGVKKNFRVNIYDDIEYLATSTFFNRHKNIDFQVEDYSYILSQLNCDDESAKKRPPIKINMDKDDNSKKERSLSITSVDSIDNNLYEGIFENDTNINVTEQSSNKPPISLTLEDLSNSVFTIDDCITNNSMELMTTKSVSSSSTCSSRTSCTSDDNENNKHSSSDEGSSVTEWTDNSSEESEEDEIYATLPRFPVELVFMEKMEYTLDKLMVDDEIDDDEMTSVLMQVIMILATYQKAFSFTHNDLHTNNIMFIETDKKYLYYRYNKKLYRVPTYGRIVKIIDFGRSIYKYNGLTMCSDCFKPGNDASTQYNTEPYFNEEKPRLEPNMSFDLCRLGTSMYDEFFEEPNDEIDSPIAKIVDEWCKDDNERNVLYKKNGEERYPGFKLYKMISRIAHKHTPDAQLDRPEFMKYSISSKELPQKMRSRIMDIDKIPNLTN</sequence>
<name>A0A6C0IKS0_9ZZZZ</name>
<feature type="compositionally biased region" description="Polar residues" evidence="1">
    <location>
        <begin position="343"/>
        <end position="354"/>
    </location>
</feature>
<dbReference type="PANTHER" id="PTHR24419:SF18">
    <property type="entry name" value="SERINE_THREONINE-PROTEIN KINASE HASPIN"/>
    <property type="match status" value="1"/>
</dbReference>
<dbReference type="EMBL" id="MN740208">
    <property type="protein sequence ID" value="QHT93572.1"/>
    <property type="molecule type" value="Genomic_DNA"/>
</dbReference>
<evidence type="ECO:0000256" key="1">
    <source>
        <dbReference type="SAM" id="MobiDB-lite"/>
    </source>
</evidence>
<evidence type="ECO:0000313" key="2">
    <source>
        <dbReference type="EMBL" id="QHT93572.1"/>
    </source>
</evidence>
<dbReference type="GO" id="GO:0072354">
    <property type="term" value="F:histone H3T3 kinase activity"/>
    <property type="evidence" value="ECO:0007669"/>
    <property type="project" value="TreeGrafter"/>
</dbReference>
<dbReference type="GO" id="GO:0035556">
    <property type="term" value="P:intracellular signal transduction"/>
    <property type="evidence" value="ECO:0007669"/>
    <property type="project" value="TreeGrafter"/>
</dbReference>
<feature type="region of interest" description="Disordered" evidence="1">
    <location>
        <begin position="314"/>
        <end position="363"/>
    </location>
</feature>
<accession>A0A6C0IKS0</accession>
<dbReference type="PANTHER" id="PTHR24419">
    <property type="entry name" value="INTERLEUKIN-1 RECEPTOR-ASSOCIATED KINASE"/>
    <property type="match status" value="1"/>
</dbReference>
<dbReference type="GO" id="GO:0005737">
    <property type="term" value="C:cytoplasm"/>
    <property type="evidence" value="ECO:0007669"/>
    <property type="project" value="TreeGrafter"/>
</dbReference>
<dbReference type="SUPFAM" id="SSF56112">
    <property type="entry name" value="Protein kinase-like (PK-like)"/>
    <property type="match status" value="1"/>
</dbReference>
<feature type="compositionally biased region" description="Low complexity" evidence="1">
    <location>
        <begin position="314"/>
        <end position="331"/>
    </location>
</feature>
<dbReference type="GO" id="GO:0000278">
    <property type="term" value="P:mitotic cell cycle"/>
    <property type="evidence" value="ECO:0007669"/>
    <property type="project" value="TreeGrafter"/>
</dbReference>
<evidence type="ECO:0008006" key="3">
    <source>
        <dbReference type="Google" id="ProtNLM"/>
    </source>
</evidence>
<protein>
    <recommendedName>
        <fullName evidence="3">Protein kinase domain-containing protein</fullName>
    </recommendedName>
</protein>
<dbReference type="InterPro" id="IPR011009">
    <property type="entry name" value="Kinase-like_dom_sf"/>
</dbReference>